<dbReference type="AlphaFoldDB" id="A0A8J3NMY9"/>
<dbReference type="EMBL" id="BONF01000036">
    <property type="protein sequence ID" value="GIF84305.1"/>
    <property type="molecule type" value="Genomic_DNA"/>
</dbReference>
<organism evidence="1 2">
    <name type="scientific">Catellatospora bangladeshensis</name>
    <dbReference type="NCBI Taxonomy" id="310355"/>
    <lineage>
        <taxon>Bacteria</taxon>
        <taxon>Bacillati</taxon>
        <taxon>Actinomycetota</taxon>
        <taxon>Actinomycetes</taxon>
        <taxon>Micromonosporales</taxon>
        <taxon>Micromonosporaceae</taxon>
        <taxon>Catellatospora</taxon>
    </lineage>
</organism>
<accession>A0A8J3NMY9</accession>
<comment type="caution">
    <text evidence="1">The sequence shown here is derived from an EMBL/GenBank/DDBJ whole genome shotgun (WGS) entry which is preliminary data.</text>
</comment>
<gene>
    <name evidence="1" type="ORF">Cba03nite_56540</name>
</gene>
<evidence type="ECO:0008006" key="3">
    <source>
        <dbReference type="Google" id="ProtNLM"/>
    </source>
</evidence>
<keyword evidence="2" id="KW-1185">Reference proteome</keyword>
<evidence type="ECO:0000313" key="1">
    <source>
        <dbReference type="EMBL" id="GIF84305.1"/>
    </source>
</evidence>
<evidence type="ECO:0000313" key="2">
    <source>
        <dbReference type="Proteomes" id="UP000601223"/>
    </source>
</evidence>
<reference evidence="1 2" key="1">
    <citation type="submission" date="2021-01" db="EMBL/GenBank/DDBJ databases">
        <title>Whole genome shotgun sequence of Catellatospora bangladeshensis NBRC 107357.</title>
        <authorList>
            <person name="Komaki H."/>
            <person name="Tamura T."/>
        </authorList>
    </citation>
    <scope>NUCLEOTIDE SEQUENCE [LARGE SCALE GENOMIC DNA]</scope>
    <source>
        <strain evidence="1 2">NBRC 107357</strain>
    </source>
</reference>
<dbReference type="Proteomes" id="UP000601223">
    <property type="component" value="Unassembled WGS sequence"/>
</dbReference>
<name>A0A8J3NMY9_9ACTN</name>
<protein>
    <recommendedName>
        <fullName evidence="3">Helix-turn-helix domain containing protein</fullName>
    </recommendedName>
</protein>
<sequence length="74" mass="8284">MAALVESYGGRRKRFNLADKRREHPNACASWTDDLDAQLLTRFEAGDTVAEIASDMGRKESAIVPRLRKHGVDI</sequence>
<proteinExistence type="predicted"/>
<dbReference type="RefSeq" id="WP_203752387.1">
    <property type="nucleotide sequence ID" value="NZ_BONF01000036.1"/>
</dbReference>